<evidence type="ECO:0000256" key="4">
    <source>
        <dbReference type="ARBA" id="ARBA00023163"/>
    </source>
</evidence>
<dbReference type="FunCoup" id="A0A6I9RVV7">
    <property type="interactions" value="727"/>
</dbReference>
<evidence type="ECO:0000259" key="7">
    <source>
        <dbReference type="PROSITE" id="PS50863"/>
    </source>
</evidence>
<evidence type="ECO:0000256" key="3">
    <source>
        <dbReference type="ARBA" id="ARBA00023125"/>
    </source>
</evidence>
<gene>
    <name evidence="9" type="primary">LOC105053834</name>
</gene>
<dbReference type="InterPro" id="IPR003340">
    <property type="entry name" value="B3_DNA-bd"/>
</dbReference>
<reference evidence="9" key="1">
    <citation type="submission" date="2025-08" db="UniProtKB">
        <authorList>
            <consortium name="RefSeq"/>
        </authorList>
    </citation>
    <scope>IDENTIFICATION</scope>
</reference>
<dbReference type="InterPro" id="IPR044837">
    <property type="entry name" value="REM16-like"/>
</dbReference>
<dbReference type="SMART" id="SM01019">
    <property type="entry name" value="B3"/>
    <property type="match status" value="1"/>
</dbReference>
<evidence type="ECO:0000313" key="8">
    <source>
        <dbReference type="Proteomes" id="UP000504607"/>
    </source>
</evidence>
<dbReference type="InterPro" id="IPR015300">
    <property type="entry name" value="DNA-bd_pseudobarrel_sf"/>
</dbReference>
<dbReference type="Pfam" id="PF02362">
    <property type="entry name" value="B3"/>
    <property type="match status" value="1"/>
</dbReference>
<evidence type="ECO:0000256" key="6">
    <source>
        <dbReference type="SAM" id="MobiDB-lite"/>
    </source>
</evidence>
<comment type="subcellular location">
    <subcellularLocation>
        <location evidence="1">Nucleus</location>
    </subcellularLocation>
</comment>
<dbReference type="CDD" id="cd10017">
    <property type="entry name" value="B3_DNA"/>
    <property type="match status" value="1"/>
</dbReference>
<keyword evidence="3" id="KW-0238">DNA-binding</keyword>
<dbReference type="GO" id="GO:0005634">
    <property type="term" value="C:nucleus"/>
    <property type="evidence" value="ECO:0007669"/>
    <property type="project" value="UniProtKB-SubCell"/>
</dbReference>
<proteinExistence type="predicted"/>
<feature type="region of interest" description="Disordered" evidence="6">
    <location>
        <begin position="36"/>
        <end position="57"/>
    </location>
</feature>
<keyword evidence="5" id="KW-0539">Nucleus</keyword>
<dbReference type="OrthoDB" id="638806at2759"/>
<dbReference type="GeneID" id="105053834"/>
<evidence type="ECO:0000313" key="9">
    <source>
        <dbReference type="RefSeq" id="XP_010933441.1"/>
    </source>
</evidence>
<evidence type="ECO:0000256" key="5">
    <source>
        <dbReference type="ARBA" id="ARBA00023242"/>
    </source>
</evidence>
<dbReference type="Proteomes" id="UP000504607">
    <property type="component" value="Chromosome 11"/>
</dbReference>
<accession>A0A6I9RVV7</accession>
<keyword evidence="8" id="KW-1185">Reference proteome</keyword>
<evidence type="ECO:0000256" key="2">
    <source>
        <dbReference type="ARBA" id="ARBA00023015"/>
    </source>
</evidence>
<protein>
    <submittedName>
        <fullName evidence="9">B3 domain-containing protein Os04g0386900 isoform X1</fullName>
    </submittedName>
</protein>
<keyword evidence="2" id="KW-0805">Transcription regulation</keyword>
<dbReference type="PANTHER" id="PTHR31391:SF64">
    <property type="entry name" value="B3 DOMAIN-CONTAINING PROTEIN OS06G0112300"/>
    <property type="match status" value="1"/>
</dbReference>
<dbReference type="AlphaFoldDB" id="A0A6I9RVV7"/>
<dbReference type="KEGG" id="egu:105053834"/>
<keyword evidence="4" id="KW-0804">Transcription</keyword>
<dbReference type="RefSeq" id="XP_010933441.1">
    <property type="nucleotide sequence ID" value="XM_010935139.3"/>
</dbReference>
<organism evidence="8 9">
    <name type="scientific">Elaeis guineensis var. tenera</name>
    <name type="common">Oil palm</name>
    <dbReference type="NCBI Taxonomy" id="51953"/>
    <lineage>
        <taxon>Eukaryota</taxon>
        <taxon>Viridiplantae</taxon>
        <taxon>Streptophyta</taxon>
        <taxon>Embryophyta</taxon>
        <taxon>Tracheophyta</taxon>
        <taxon>Spermatophyta</taxon>
        <taxon>Magnoliopsida</taxon>
        <taxon>Liliopsida</taxon>
        <taxon>Arecaceae</taxon>
        <taxon>Arecoideae</taxon>
        <taxon>Cocoseae</taxon>
        <taxon>Elaeidinae</taxon>
        <taxon>Elaeis</taxon>
    </lineage>
</organism>
<sequence>MMDHSISGSNGQQRHCRIPLEEQCLSQESCNHANQYPVANNGKNGESSVGSHAPQPIQTEPIIPEEQDEVVPLSGNPYFTCIVSKSQTQSPFQLGVPRRFCSLLPSESVSVFLSCGRRTWEMRYCGDGSLKRFDRGWKNFAIDNNLKIGDGCVFELIDHKNMKFQVRILRGEIPCPLVDGAGGQSHDSPIMID</sequence>
<dbReference type="PROSITE" id="PS50863">
    <property type="entry name" value="B3"/>
    <property type="match status" value="1"/>
</dbReference>
<feature type="domain" description="TF-B3" evidence="7">
    <location>
        <begin position="79"/>
        <end position="172"/>
    </location>
</feature>
<dbReference type="GO" id="GO:0003677">
    <property type="term" value="F:DNA binding"/>
    <property type="evidence" value="ECO:0007669"/>
    <property type="project" value="UniProtKB-KW"/>
</dbReference>
<dbReference type="SUPFAM" id="SSF101936">
    <property type="entry name" value="DNA-binding pseudobarrel domain"/>
    <property type="match status" value="1"/>
</dbReference>
<feature type="compositionally biased region" description="Polar residues" evidence="6">
    <location>
        <begin position="36"/>
        <end position="50"/>
    </location>
</feature>
<evidence type="ECO:0000256" key="1">
    <source>
        <dbReference type="ARBA" id="ARBA00004123"/>
    </source>
</evidence>
<dbReference type="Gene3D" id="2.40.330.10">
    <property type="entry name" value="DNA-binding pseudobarrel domain"/>
    <property type="match status" value="1"/>
</dbReference>
<dbReference type="PANTHER" id="PTHR31391">
    <property type="entry name" value="B3 DOMAIN-CONTAINING PROTEIN OS11G0197600-RELATED"/>
    <property type="match status" value="1"/>
</dbReference>
<dbReference type="InParanoid" id="A0A6I9RVV7"/>
<name>A0A6I9RVV7_ELAGV</name>